<evidence type="ECO:0000256" key="1">
    <source>
        <dbReference type="ARBA" id="ARBA00004123"/>
    </source>
</evidence>
<comment type="caution">
    <text evidence="11">The sequence shown here is derived from an EMBL/GenBank/DDBJ whole genome shotgun (WGS) entry which is preliminary data.</text>
</comment>
<comment type="subcellular location">
    <subcellularLocation>
        <location evidence="1 7">Nucleus</location>
    </subcellularLocation>
</comment>
<reference evidence="12" key="1">
    <citation type="journal article" date="2017" name="bioRxiv">
        <title>Comparative analysis of the genomes of Stylophora pistillata and Acropora digitifera provides evidence for extensive differences between species of corals.</title>
        <authorList>
            <person name="Voolstra C.R."/>
            <person name="Li Y."/>
            <person name="Liew Y.J."/>
            <person name="Baumgarten S."/>
            <person name="Zoccola D."/>
            <person name="Flot J.-F."/>
            <person name="Tambutte S."/>
            <person name="Allemand D."/>
            <person name="Aranda M."/>
        </authorList>
    </citation>
    <scope>NUCLEOTIDE SEQUENCE [LARGE SCALE GENOMIC DNA]</scope>
</reference>
<dbReference type="PANTHER" id="PTHR16140">
    <property type="entry name" value="NON-STRUCTURAL MAINTENANCE OF CHROMOSOMES ELEMENT 4"/>
    <property type="match status" value="1"/>
</dbReference>
<evidence type="ECO:0000256" key="8">
    <source>
        <dbReference type="SAM" id="MobiDB-lite"/>
    </source>
</evidence>
<accession>A0A2B4SW27</accession>
<organism evidence="11 12">
    <name type="scientific">Stylophora pistillata</name>
    <name type="common">Smooth cauliflower coral</name>
    <dbReference type="NCBI Taxonomy" id="50429"/>
    <lineage>
        <taxon>Eukaryota</taxon>
        <taxon>Metazoa</taxon>
        <taxon>Cnidaria</taxon>
        <taxon>Anthozoa</taxon>
        <taxon>Hexacorallia</taxon>
        <taxon>Scleractinia</taxon>
        <taxon>Astrocoeniina</taxon>
        <taxon>Pocilloporidae</taxon>
        <taxon>Stylophora</taxon>
    </lineage>
</organism>
<dbReference type="AlphaFoldDB" id="A0A2B4SW27"/>
<feature type="region of interest" description="Disordered" evidence="8">
    <location>
        <begin position="321"/>
        <end position="351"/>
    </location>
</feature>
<dbReference type="STRING" id="50429.A0A2B4SW27"/>
<keyword evidence="12" id="KW-1185">Reference proteome</keyword>
<feature type="domain" description="Non-structural maintenance of chromosome element 4 C-terminal" evidence="9">
    <location>
        <begin position="237"/>
        <end position="321"/>
    </location>
</feature>
<keyword evidence="6 7" id="KW-0539">Nucleus</keyword>
<dbReference type="GO" id="GO:0006281">
    <property type="term" value="P:DNA repair"/>
    <property type="evidence" value="ECO:0007669"/>
    <property type="project" value="UniProtKB-UniRule"/>
</dbReference>
<evidence type="ECO:0000256" key="6">
    <source>
        <dbReference type="ARBA" id="ARBA00023242"/>
    </source>
</evidence>
<proteinExistence type="inferred from homology"/>
<dbReference type="InterPro" id="IPR014854">
    <property type="entry name" value="Nse4_C"/>
</dbReference>
<dbReference type="GO" id="GO:0005634">
    <property type="term" value="C:nucleus"/>
    <property type="evidence" value="ECO:0007669"/>
    <property type="project" value="UniProtKB-SubCell"/>
</dbReference>
<evidence type="ECO:0000256" key="2">
    <source>
        <dbReference type="ARBA" id="ARBA00008997"/>
    </source>
</evidence>
<keyword evidence="5 7" id="KW-0234">DNA repair</keyword>
<feature type="region of interest" description="Disordered" evidence="8">
    <location>
        <begin position="1"/>
        <end position="25"/>
    </location>
</feature>
<dbReference type="GO" id="GO:0030915">
    <property type="term" value="C:Smc5-Smc6 complex"/>
    <property type="evidence" value="ECO:0007669"/>
    <property type="project" value="UniProtKB-UniRule"/>
</dbReference>
<comment type="subunit">
    <text evidence="7">Component of the SMC5-SMC6 complex.</text>
</comment>
<feature type="domain" description="Nse4/EID protein Nse3/MAGE-binding" evidence="10">
    <location>
        <begin position="75"/>
        <end position="130"/>
    </location>
</feature>
<sequence length="351" mass="40095">MGEDGPSDDYDPHGDRKDDPRERRRIRHEYRELIAETQRNRHDFIKPESTGLNQALEKAEGLFKKATHTREAVLDSHFLVLASNLGSQQAQQLQTHLVTFDPDVFVEKLITFMGGRNVSDMTGGDDEDEEMPAQRRQPPRHLDWKKLGRKACVAFRRTPNVDFMFGPLSMEPPVKVRRDRNTMKKNEKPDANQLVKPRQLEKVETKEEATTKEVDRLHQILYDNTVSEEGDEYEITPVSLFDFIINPNSFGQTIENLFHLSFLVRDGRAEISLDNQGLPVVSYQEMPGEDEQTGKQQVVVHLTLKEYEEIIKTFNITQPMIPPRPRMGLANGAGPSNDGNESDNEGEGDDN</sequence>
<evidence type="ECO:0000313" key="11">
    <source>
        <dbReference type="EMBL" id="PFX32625.1"/>
    </source>
</evidence>
<keyword evidence="3 7" id="KW-0227">DNA damage</keyword>
<dbReference type="Pfam" id="PF15412">
    <property type="entry name" value="Nse4-Nse3_bdg"/>
    <property type="match status" value="1"/>
</dbReference>
<comment type="similarity">
    <text evidence="2 7">Belongs to the NSE4 family.</text>
</comment>
<dbReference type="Proteomes" id="UP000225706">
    <property type="component" value="Unassembled WGS sequence"/>
</dbReference>
<dbReference type="InterPro" id="IPR027786">
    <property type="entry name" value="Nse4/EID"/>
</dbReference>
<evidence type="ECO:0000256" key="3">
    <source>
        <dbReference type="ARBA" id="ARBA00022763"/>
    </source>
</evidence>
<dbReference type="OrthoDB" id="361242at2759"/>
<evidence type="ECO:0000259" key="9">
    <source>
        <dbReference type="Pfam" id="PF08743"/>
    </source>
</evidence>
<evidence type="ECO:0000259" key="10">
    <source>
        <dbReference type="Pfam" id="PF15412"/>
    </source>
</evidence>
<feature type="compositionally biased region" description="Basic and acidic residues" evidence="8">
    <location>
        <begin position="10"/>
        <end position="22"/>
    </location>
</feature>
<evidence type="ECO:0000313" key="12">
    <source>
        <dbReference type="Proteomes" id="UP000225706"/>
    </source>
</evidence>
<evidence type="ECO:0000256" key="7">
    <source>
        <dbReference type="RuleBase" id="RU365071"/>
    </source>
</evidence>
<dbReference type="PANTHER" id="PTHR16140:SF0">
    <property type="entry name" value="NON-STRUCTURAL MAINTENANCE OF CHROMOSOMES ELEMENT 4"/>
    <property type="match status" value="1"/>
</dbReference>
<gene>
    <name evidence="11" type="primary">NSMCE4A</name>
    <name evidence="11" type="ORF">AWC38_SpisGene2581</name>
</gene>
<evidence type="ECO:0000256" key="5">
    <source>
        <dbReference type="ARBA" id="ARBA00023204"/>
    </source>
</evidence>
<evidence type="ECO:0000256" key="4">
    <source>
        <dbReference type="ARBA" id="ARBA00023172"/>
    </source>
</evidence>
<dbReference type="Pfam" id="PF08743">
    <property type="entry name" value="Nse4_C"/>
    <property type="match status" value="1"/>
</dbReference>
<comment type="function">
    <text evidence="7">Component of the SMC5-SMC6 complex, that promotes sister chromatid alignment after DNA damage and facilitates double-stranded DNA breaks (DSBs) repair via homologous recombination between sister chromatids.</text>
</comment>
<feature type="compositionally biased region" description="Acidic residues" evidence="8">
    <location>
        <begin position="340"/>
        <end position="351"/>
    </location>
</feature>
<dbReference type="InterPro" id="IPR029225">
    <property type="entry name" value="Nse4_Nse3-bd"/>
</dbReference>
<keyword evidence="4 7" id="KW-0233">DNA recombination</keyword>
<dbReference type="EMBL" id="LSMT01000021">
    <property type="protein sequence ID" value="PFX32625.1"/>
    <property type="molecule type" value="Genomic_DNA"/>
</dbReference>
<name>A0A2B4SW27_STYPI</name>
<protein>
    <recommendedName>
        <fullName evidence="7">Non-structural maintenance of chromosomes element 4</fullName>
    </recommendedName>
</protein>
<dbReference type="GO" id="GO:0006310">
    <property type="term" value="P:DNA recombination"/>
    <property type="evidence" value="ECO:0007669"/>
    <property type="project" value="UniProtKB-UniRule"/>
</dbReference>